<dbReference type="InterPro" id="IPR000340">
    <property type="entry name" value="Dual-sp_phosphatase_cat-dom"/>
</dbReference>
<dbReference type="PROSITE" id="PS50056">
    <property type="entry name" value="TYR_PHOSPHATASE_2"/>
    <property type="match status" value="1"/>
</dbReference>
<organism evidence="3">
    <name type="scientific">Cladocopium goreaui</name>
    <dbReference type="NCBI Taxonomy" id="2562237"/>
    <lineage>
        <taxon>Eukaryota</taxon>
        <taxon>Sar</taxon>
        <taxon>Alveolata</taxon>
        <taxon>Dinophyceae</taxon>
        <taxon>Suessiales</taxon>
        <taxon>Symbiodiniaceae</taxon>
        <taxon>Cladocopium</taxon>
    </lineage>
</organism>
<name>A0A9P1CCV1_9DINO</name>
<evidence type="ECO:0000313" key="4">
    <source>
        <dbReference type="EMBL" id="CAL1143242.1"/>
    </source>
</evidence>
<dbReference type="SUPFAM" id="SSF52799">
    <property type="entry name" value="(Phosphotyrosine protein) phosphatases II"/>
    <property type="match status" value="1"/>
</dbReference>
<dbReference type="InterPro" id="IPR000387">
    <property type="entry name" value="Tyr_Pase_dom"/>
</dbReference>
<dbReference type="EMBL" id="CAMXCT010001413">
    <property type="protein sequence ID" value="CAI3989867.1"/>
    <property type="molecule type" value="Genomic_DNA"/>
</dbReference>
<dbReference type="GO" id="GO:0005737">
    <property type="term" value="C:cytoplasm"/>
    <property type="evidence" value="ECO:0007669"/>
    <property type="project" value="TreeGrafter"/>
</dbReference>
<reference evidence="4" key="2">
    <citation type="submission" date="2024-04" db="EMBL/GenBank/DDBJ databases">
        <authorList>
            <person name="Chen Y."/>
            <person name="Shah S."/>
            <person name="Dougan E. K."/>
            <person name="Thang M."/>
            <person name="Chan C."/>
        </authorList>
    </citation>
    <scope>NUCLEOTIDE SEQUENCE [LARGE SCALE GENOMIC DNA]</scope>
</reference>
<dbReference type="Gene3D" id="3.90.190.10">
    <property type="entry name" value="Protein tyrosine phosphatase superfamily"/>
    <property type="match status" value="1"/>
</dbReference>
<protein>
    <submittedName>
        <fullName evidence="5">Tyrosine specific protein phosphatases domain-containing protein</fullName>
    </submittedName>
</protein>
<dbReference type="Proteomes" id="UP001152797">
    <property type="component" value="Unassembled WGS sequence"/>
</dbReference>
<comment type="caution">
    <text evidence="3">The sequence shown here is derived from an EMBL/GenBank/DDBJ whole genome shotgun (WGS) entry which is preliminary data.</text>
</comment>
<dbReference type="InterPro" id="IPR029021">
    <property type="entry name" value="Prot-tyrosine_phosphatase-like"/>
</dbReference>
<gene>
    <name evidence="3" type="ORF">C1SCF055_LOCUS16899</name>
</gene>
<evidence type="ECO:0000259" key="2">
    <source>
        <dbReference type="PROSITE" id="PS50056"/>
    </source>
</evidence>
<evidence type="ECO:0000259" key="1">
    <source>
        <dbReference type="PROSITE" id="PS50054"/>
    </source>
</evidence>
<dbReference type="PANTHER" id="PTHR46377:SF1">
    <property type="entry name" value="DUAL SPECIFICITY PROTEIN PHOSPHATASE 19"/>
    <property type="match status" value="1"/>
</dbReference>
<dbReference type="GO" id="GO:0008579">
    <property type="term" value="F:JUN kinase phosphatase activity"/>
    <property type="evidence" value="ECO:0007669"/>
    <property type="project" value="TreeGrafter"/>
</dbReference>
<dbReference type="SMART" id="SM00195">
    <property type="entry name" value="DSPc"/>
    <property type="match status" value="1"/>
</dbReference>
<proteinExistence type="predicted"/>
<dbReference type="Pfam" id="PF00782">
    <property type="entry name" value="DSPc"/>
    <property type="match status" value="1"/>
</dbReference>
<feature type="domain" description="Tyrosine-protein phosphatase" evidence="1">
    <location>
        <begin position="62"/>
        <end position="225"/>
    </location>
</feature>
<dbReference type="EMBL" id="CAMXCT030001413">
    <property type="protein sequence ID" value="CAL4777179.1"/>
    <property type="molecule type" value="Genomic_DNA"/>
</dbReference>
<dbReference type="PROSITE" id="PS50054">
    <property type="entry name" value="TYR_PHOSPHATASE_DUAL"/>
    <property type="match status" value="1"/>
</dbReference>
<dbReference type="InterPro" id="IPR020422">
    <property type="entry name" value="TYR_PHOSPHATASE_DUAL_dom"/>
</dbReference>
<dbReference type="PANTHER" id="PTHR46377">
    <property type="entry name" value="DUAL SPECIFICITY PROTEIN PHOSPHATASE 19"/>
    <property type="match status" value="1"/>
</dbReference>
<accession>A0A9P1CCV1</accession>
<reference evidence="3" key="1">
    <citation type="submission" date="2022-10" db="EMBL/GenBank/DDBJ databases">
        <authorList>
            <person name="Chen Y."/>
            <person name="Dougan E. K."/>
            <person name="Chan C."/>
            <person name="Rhodes N."/>
            <person name="Thang M."/>
        </authorList>
    </citation>
    <scope>NUCLEOTIDE SEQUENCE</scope>
</reference>
<dbReference type="OrthoDB" id="287730at2759"/>
<dbReference type="AlphaFoldDB" id="A0A9P1CCV1"/>
<dbReference type="EMBL" id="CAMXCT020001413">
    <property type="protein sequence ID" value="CAL1143242.1"/>
    <property type="molecule type" value="Genomic_DNA"/>
</dbReference>
<evidence type="ECO:0000313" key="6">
    <source>
        <dbReference type="Proteomes" id="UP001152797"/>
    </source>
</evidence>
<feature type="domain" description="Tyrosine specific protein phosphatases" evidence="2">
    <location>
        <begin position="146"/>
        <end position="204"/>
    </location>
</feature>
<evidence type="ECO:0000313" key="5">
    <source>
        <dbReference type="EMBL" id="CAL4777179.1"/>
    </source>
</evidence>
<sequence length="246" mass="27371">MACDTSQFHQVGCGHHFELRRPLAKPTARKCAGCGEDVLQHARGEVADEDFMSILNVTDDQQASVVLEGELALGSFKAALRLAKDDPKVVVVNCAGTKLHDFLPATREPMDALRKEQRVLDLEWEDSAEVVEAQLDSGPKEAAALDELLRALQWARERQRNGDMVMVNCAQGRSRSATFTIAYVMATCDVDVDEAYARVKKARPFIQPNAGFVKQLHRWQGKLKGLCTSWRLSLPVRAARPKSRRS</sequence>
<keyword evidence="6" id="KW-1185">Reference proteome</keyword>
<evidence type="ECO:0000313" key="3">
    <source>
        <dbReference type="EMBL" id="CAI3989867.1"/>
    </source>
</evidence>
<dbReference type="CDD" id="cd14498">
    <property type="entry name" value="DSP"/>
    <property type="match status" value="1"/>
</dbReference>